<proteinExistence type="predicted"/>
<keyword evidence="4 5" id="KW-0472">Membrane</keyword>
<dbReference type="GO" id="GO:0016740">
    <property type="term" value="F:transferase activity"/>
    <property type="evidence" value="ECO:0007669"/>
    <property type="project" value="UniProtKB-ARBA"/>
</dbReference>
<reference evidence="6" key="1">
    <citation type="submission" date="2018-06" db="EMBL/GenBank/DDBJ databases">
        <authorList>
            <person name="Zhirakovskaya E."/>
        </authorList>
    </citation>
    <scope>NUCLEOTIDE SEQUENCE</scope>
</reference>
<sequence>MSRADKVSDATGLEKIILTLRYHEQSRQWFAVVFVLLVSLLGKFEPTLFVIGGAIAGVGATVRMWASGYVMKNKELATNGPYAYVRHPLYVGNILLLVGFSIASSQGWSFVLMAGLLWFYYPPTISYEDDKLRSIFGDEWVAWSQNIHALIPTFGAKAGSAKSAWSFKKSLMQNAEPVIVVYLIGCLYLLSTR</sequence>
<dbReference type="GO" id="GO:0012505">
    <property type="term" value="C:endomembrane system"/>
    <property type="evidence" value="ECO:0007669"/>
    <property type="project" value="UniProtKB-SubCell"/>
</dbReference>
<gene>
    <name evidence="6" type="ORF">MNBD_GAMMA07-2150</name>
</gene>
<comment type="subcellular location">
    <subcellularLocation>
        <location evidence="1">Endomembrane system</location>
        <topology evidence="1">Multi-pass membrane protein</topology>
    </subcellularLocation>
</comment>
<feature type="transmembrane region" description="Helical" evidence="5">
    <location>
        <begin position="171"/>
        <end position="190"/>
    </location>
</feature>
<evidence type="ECO:0000256" key="1">
    <source>
        <dbReference type="ARBA" id="ARBA00004127"/>
    </source>
</evidence>
<feature type="transmembrane region" description="Helical" evidence="5">
    <location>
        <begin position="94"/>
        <end position="121"/>
    </location>
</feature>
<dbReference type="InterPro" id="IPR007318">
    <property type="entry name" value="Phopholipid_MeTrfase"/>
</dbReference>
<evidence type="ECO:0000256" key="3">
    <source>
        <dbReference type="ARBA" id="ARBA00022989"/>
    </source>
</evidence>
<organism evidence="6">
    <name type="scientific">hydrothermal vent metagenome</name>
    <dbReference type="NCBI Taxonomy" id="652676"/>
    <lineage>
        <taxon>unclassified sequences</taxon>
        <taxon>metagenomes</taxon>
        <taxon>ecological metagenomes</taxon>
    </lineage>
</organism>
<evidence type="ECO:0000313" key="6">
    <source>
        <dbReference type="EMBL" id="VAW57619.1"/>
    </source>
</evidence>
<feature type="transmembrane region" description="Helical" evidence="5">
    <location>
        <begin position="48"/>
        <end position="66"/>
    </location>
</feature>
<dbReference type="AlphaFoldDB" id="A0A3B0X810"/>
<dbReference type="PANTHER" id="PTHR12714">
    <property type="entry name" value="PROTEIN-S ISOPRENYLCYSTEINE O-METHYLTRANSFERASE"/>
    <property type="match status" value="1"/>
</dbReference>
<evidence type="ECO:0000256" key="4">
    <source>
        <dbReference type="ARBA" id="ARBA00023136"/>
    </source>
</evidence>
<evidence type="ECO:0000256" key="2">
    <source>
        <dbReference type="ARBA" id="ARBA00022692"/>
    </source>
</evidence>
<keyword evidence="2 5" id="KW-0812">Transmembrane</keyword>
<evidence type="ECO:0008006" key="7">
    <source>
        <dbReference type="Google" id="ProtNLM"/>
    </source>
</evidence>
<accession>A0A3B0X810</accession>
<dbReference type="EMBL" id="UOFF01000426">
    <property type="protein sequence ID" value="VAW57619.1"/>
    <property type="molecule type" value="Genomic_DNA"/>
</dbReference>
<dbReference type="Pfam" id="PF04191">
    <property type="entry name" value="PEMT"/>
    <property type="match status" value="1"/>
</dbReference>
<protein>
    <recommendedName>
        <fullName evidence="7">Isoprenylcysteine carboxylmethyltransferase family protein</fullName>
    </recommendedName>
</protein>
<keyword evidence="3 5" id="KW-1133">Transmembrane helix</keyword>
<dbReference type="Gene3D" id="1.20.120.1630">
    <property type="match status" value="1"/>
</dbReference>
<evidence type="ECO:0000256" key="5">
    <source>
        <dbReference type="SAM" id="Phobius"/>
    </source>
</evidence>
<dbReference type="PANTHER" id="PTHR12714:SF9">
    <property type="entry name" value="PROTEIN-S-ISOPRENYLCYSTEINE O-METHYLTRANSFERASE"/>
    <property type="match status" value="1"/>
</dbReference>
<name>A0A3B0X810_9ZZZZ</name>